<evidence type="ECO:0000313" key="3">
    <source>
        <dbReference type="EMBL" id="KAJ3053590.1"/>
    </source>
</evidence>
<evidence type="ECO:0000256" key="1">
    <source>
        <dbReference type="SAM" id="MobiDB-lite"/>
    </source>
</evidence>
<comment type="caution">
    <text evidence="3">The sequence shown here is derived from an EMBL/GenBank/DDBJ whole genome shotgun (WGS) entry which is preliminary data.</text>
</comment>
<dbReference type="PANTHER" id="PTHR33428">
    <property type="entry name" value="CHLOROPHYLLASE-2, CHLOROPLASTIC"/>
    <property type="match status" value="1"/>
</dbReference>
<dbReference type="EMBL" id="JADGJD010000197">
    <property type="protein sequence ID" value="KAJ3053590.1"/>
    <property type="molecule type" value="Genomic_DNA"/>
</dbReference>
<feature type="signal peptide" evidence="2">
    <location>
        <begin position="1"/>
        <end position="19"/>
    </location>
</feature>
<name>A0AAD5SGD1_9FUNG</name>
<evidence type="ECO:0000313" key="4">
    <source>
        <dbReference type="Proteomes" id="UP001212841"/>
    </source>
</evidence>
<reference evidence="3" key="1">
    <citation type="submission" date="2020-05" db="EMBL/GenBank/DDBJ databases">
        <title>Phylogenomic resolution of chytrid fungi.</title>
        <authorList>
            <person name="Stajich J.E."/>
            <person name="Amses K."/>
            <person name="Simmons R."/>
            <person name="Seto K."/>
            <person name="Myers J."/>
            <person name="Bonds A."/>
            <person name="Quandt C.A."/>
            <person name="Barry K."/>
            <person name="Liu P."/>
            <person name="Grigoriev I."/>
            <person name="Longcore J.E."/>
            <person name="James T.Y."/>
        </authorList>
    </citation>
    <scope>NUCLEOTIDE SEQUENCE</scope>
    <source>
        <strain evidence="3">JEL0318</strain>
    </source>
</reference>
<dbReference type="AlphaFoldDB" id="A0AAD5SGD1"/>
<dbReference type="SUPFAM" id="SSF53474">
    <property type="entry name" value="alpha/beta-Hydrolases"/>
    <property type="match status" value="1"/>
</dbReference>
<proteinExistence type="predicted"/>
<accession>A0AAD5SGD1</accession>
<protein>
    <recommendedName>
        <fullName evidence="5">Alpha/beta-hydrolase</fullName>
    </recommendedName>
</protein>
<sequence length="355" mass="37345">MKFAISAVSILAILTPAWAQGAGKNIHTDLRNLTGPYAPSRYFTDSSLQRHTIYQPRTVPSGASFPILVWGEGACAADGTAVQNFLHNIASYGFVVIANGNPGGSGTTSASWLTESLDWVSQKAGSSGYQHYDKNRIAAAGWSCGGLEAYEMRSDSRVKSIGIFNSGQFDQSSTNRVVPQVRVPIFFFLGGPSDIAYNNDSPVLQGERDYDAVSSGIPKWKGNLNVGHGATYYDQNGGKFGTAAANWLSWVLKGDSSAASFFTGNGAQSAGWNVEYANLGNIQGGVLSRPPDLLPRPPGPPPTQTPAPPPPLVHLPLKAATLVTVRLAGANAAVRDTLAQLAAKVEALAHSATNG</sequence>
<evidence type="ECO:0008006" key="5">
    <source>
        <dbReference type="Google" id="ProtNLM"/>
    </source>
</evidence>
<keyword evidence="4" id="KW-1185">Reference proteome</keyword>
<keyword evidence="2" id="KW-0732">Signal</keyword>
<feature type="chain" id="PRO_5042059806" description="Alpha/beta-hydrolase" evidence="2">
    <location>
        <begin position="20"/>
        <end position="355"/>
    </location>
</feature>
<feature type="compositionally biased region" description="Pro residues" evidence="1">
    <location>
        <begin position="292"/>
        <end position="310"/>
    </location>
</feature>
<feature type="region of interest" description="Disordered" evidence="1">
    <location>
        <begin position="289"/>
        <end position="310"/>
    </location>
</feature>
<evidence type="ECO:0000256" key="2">
    <source>
        <dbReference type="SAM" id="SignalP"/>
    </source>
</evidence>
<gene>
    <name evidence="3" type="ORF">HK097_003917</name>
</gene>
<organism evidence="3 4">
    <name type="scientific">Rhizophlyctis rosea</name>
    <dbReference type="NCBI Taxonomy" id="64517"/>
    <lineage>
        <taxon>Eukaryota</taxon>
        <taxon>Fungi</taxon>
        <taxon>Fungi incertae sedis</taxon>
        <taxon>Chytridiomycota</taxon>
        <taxon>Chytridiomycota incertae sedis</taxon>
        <taxon>Chytridiomycetes</taxon>
        <taxon>Rhizophlyctidales</taxon>
        <taxon>Rhizophlyctidaceae</taxon>
        <taxon>Rhizophlyctis</taxon>
    </lineage>
</organism>
<dbReference type="PANTHER" id="PTHR33428:SF14">
    <property type="entry name" value="CARBOXYLESTERASE TYPE B DOMAIN-CONTAINING PROTEIN"/>
    <property type="match status" value="1"/>
</dbReference>
<dbReference type="Gene3D" id="3.40.50.1820">
    <property type="entry name" value="alpha/beta hydrolase"/>
    <property type="match status" value="1"/>
</dbReference>
<dbReference type="InterPro" id="IPR029058">
    <property type="entry name" value="AB_hydrolase_fold"/>
</dbReference>
<dbReference type="Proteomes" id="UP001212841">
    <property type="component" value="Unassembled WGS sequence"/>
</dbReference>